<sequence length="162" mass="17329">MGQAGCSVGLDDVFDHASLDLQNVSDNDDVPTEDIDSEGFNDFVGDSPPHSTPHSPPYSPPHSPPTRRSNVIRLRIRGLGAAPASASASATTSSSAASNAKPWVVTRPVIGGPHDGSIIPSFLSHVVHRLTNKSYKPSFEMDTRVTYFKLLKEWKGSMSTEG</sequence>
<feature type="region of interest" description="Disordered" evidence="1">
    <location>
        <begin position="23"/>
        <end position="70"/>
    </location>
</feature>
<proteinExistence type="predicted"/>
<evidence type="ECO:0000313" key="3">
    <source>
        <dbReference type="Proteomes" id="UP001161247"/>
    </source>
</evidence>
<accession>A0AAV1D5G0</accession>
<feature type="compositionally biased region" description="Acidic residues" evidence="1">
    <location>
        <begin position="26"/>
        <end position="39"/>
    </location>
</feature>
<protein>
    <submittedName>
        <fullName evidence="2">OLC1v1001141C1</fullName>
    </submittedName>
</protein>
<evidence type="ECO:0000256" key="1">
    <source>
        <dbReference type="SAM" id="MobiDB-lite"/>
    </source>
</evidence>
<gene>
    <name evidence="2" type="ORF">OLC1_LOCUS12087</name>
</gene>
<feature type="compositionally biased region" description="Pro residues" evidence="1">
    <location>
        <begin position="50"/>
        <end position="64"/>
    </location>
</feature>
<name>A0AAV1D5G0_OLDCO</name>
<dbReference type="AlphaFoldDB" id="A0AAV1D5G0"/>
<reference evidence="2" key="1">
    <citation type="submission" date="2023-03" db="EMBL/GenBank/DDBJ databases">
        <authorList>
            <person name="Julca I."/>
        </authorList>
    </citation>
    <scope>NUCLEOTIDE SEQUENCE</scope>
</reference>
<dbReference type="Proteomes" id="UP001161247">
    <property type="component" value="Chromosome 4"/>
</dbReference>
<evidence type="ECO:0000313" key="2">
    <source>
        <dbReference type="EMBL" id="CAI9102798.1"/>
    </source>
</evidence>
<dbReference type="EMBL" id="OX459121">
    <property type="protein sequence ID" value="CAI9102798.1"/>
    <property type="molecule type" value="Genomic_DNA"/>
</dbReference>
<organism evidence="2 3">
    <name type="scientific">Oldenlandia corymbosa var. corymbosa</name>
    <dbReference type="NCBI Taxonomy" id="529605"/>
    <lineage>
        <taxon>Eukaryota</taxon>
        <taxon>Viridiplantae</taxon>
        <taxon>Streptophyta</taxon>
        <taxon>Embryophyta</taxon>
        <taxon>Tracheophyta</taxon>
        <taxon>Spermatophyta</taxon>
        <taxon>Magnoliopsida</taxon>
        <taxon>eudicotyledons</taxon>
        <taxon>Gunneridae</taxon>
        <taxon>Pentapetalae</taxon>
        <taxon>asterids</taxon>
        <taxon>lamiids</taxon>
        <taxon>Gentianales</taxon>
        <taxon>Rubiaceae</taxon>
        <taxon>Rubioideae</taxon>
        <taxon>Spermacoceae</taxon>
        <taxon>Hedyotis-Oldenlandia complex</taxon>
        <taxon>Oldenlandia</taxon>
    </lineage>
</organism>
<keyword evidence="3" id="KW-1185">Reference proteome</keyword>